<keyword evidence="3" id="KW-1185">Reference proteome</keyword>
<proteinExistence type="predicted"/>
<protein>
    <submittedName>
        <fullName evidence="2">Uncharacterized protein</fullName>
    </submittedName>
</protein>
<feature type="compositionally biased region" description="Basic and acidic residues" evidence="1">
    <location>
        <begin position="249"/>
        <end position="267"/>
    </location>
</feature>
<feature type="compositionally biased region" description="Low complexity" evidence="1">
    <location>
        <begin position="344"/>
        <end position="355"/>
    </location>
</feature>
<organism evidence="2 3">
    <name type="scientific">Mugilogobius chulae</name>
    <name type="common">yellowstripe goby</name>
    <dbReference type="NCBI Taxonomy" id="88201"/>
    <lineage>
        <taxon>Eukaryota</taxon>
        <taxon>Metazoa</taxon>
        <taxon>Chordata</taxon>
        <taxon>Craniata</taxon>
        <taxon>Vertebrata</taxon>
        <taxon>Euteleostomi</taxon>
        <taxon>Actinopterygii</taxon>
        <taxon>Neopterygii</taxon>
        <taxon>Teleostei</taxon>
        <taxon>Neoteleostei</taxon>
        <taxon>Acanthomorphata</taxon>
        <taxon>Gobiaria</taxon>
        <taxon>Gobiiformes</taxon>
        <taxon>Gobioidei</taxon>
        <taxon>Gobiidae</taxon>
        <taxon>Gobionellinae</taxon>
        <taxon>Mugilogobius</taxon>
    </lineage>
</organism>
<feature type="compositionally biased region" description="Basic and acidic residues" evidence="1">
    <location>
        <begin position="426"/>
        <end position="435"/>
    </location>
</feature>
<evidence type="ECO:0000313" key="2">
    <source>
        <dbReference type="EMBL" id="KAK7922569.1"/>
    </source>
</evidence>
<sequence length="448" mass="48615">MSRTRDKLSPSLCWFFYLRSEFIPHYYTSATGSLVWVYTGKGRGLSCPVAMETTPALPDPGLSLDWSNPGLSSALGLVPGLVSGLTLVSPQLWGWSSLTPRLRSGLVSGLTLVSPQAKSGLSSGLCLVSAVSGLTPVSLSSGLGLVLVEFEYEYEGRTGLGPDPSRRALRAPECVGESESAPSTSGQIRERAAPCARPLPRDHAPARQHRHTHGSTAHTHGSTPHAQQPRPQPTQAPPPSPPVPSLPKSLEEPPRRRYRGDAQDYKRDYKHGRRAPSRSGISHAHVSRHQPIPVETPRARPLSPSPGNGQSGAAAQTSTNLTLKLKQNSFQLKQFVRSLSDVCSSQSSMSKPQQQTTNQKSLPEEPSESEEEEPGALPEPRPHERRPAHSRQSPATTISPPHHEPRPHENSSHIYESIQGPQHRPGRSDWTREHAQTGMESEAPPPAQ</sequence>
<feature type="compositionally biased region" description="Acidic residues" evidence="1">
    <location>
        <begin position="365"/>
        <end position="374"/>
    </location>
</feature>
<feature type="compositionally biased region" description="Basic and acidic residues" evidence="1">
    <location>
        <begin position="401"/>
        <end position="411"/>
    </location>
</feature>
<dbReference type="AlphaFoldDB" id="A0AAW0PI24"/>
<accession>A0AAW0PI24</accession>
<feature type="compositionally biased region" description="Low complexity" evidence="1">
    <location>
        <begin position="214"/>
        <end position="229"/>
    </location>
</feature>
<gene>
    <name evidence="2" type="ORF">WMY93_009471</name>
</gene>
<comment type="caution">
    <text evidence="2">The sequence shown here is derived from an EMBL/GenBank/DDBJ whole genome shotgun (WGS) entry which is preliminary data.</text>
</comment>
<dbReference type="EMBL" id="JBBPFD010000006">
    <property type="protein sequence ID" value="KAK7922569.1"/>
    <property type="molecule type" value="Genomic_DNA"/>
</dbReference>
<evidence type="ECO:0000313" key="3">
    <source>
        <dbReference type="Proteomes" id="UP001460270"/>
    </source>
</evidence>
<feature type="compositionally biased region" description="Polar residues" evidence="1">
    <location>
        <begin position="305"/>
        <end position="320"/>
    </location>
</feature>
<feature type="region of interest" description="Disordered" evidence="1">
    <location>
        <begin position="156"/>
        <end position="320"/>
    </location>
</feature>
<reference evidence="3" key="1">
    <citation type="submission" date="2024-04" db="EMBL/GenBank/DDBJ databases">
        <title>Salinicola lusitanus LLJ914,a marine bacterium isolated from the Okinawa Trough.</title>
        <authorList>
            <person name="Li J."/>
        </authorList>
    </citation>
    <scope>NUCLEOTIDE SEQUENCE [LARGE SCALE GENOMIC DNA]</scope>
</reference>
<evidence type="ECO:0000256" key="1">
    <source>
        <dbReference type="SAM" id="MobiDB-lite"/>
    </source>
</evidence>
<feature type="region of interest" description="Disordered" evidence="1">
    <location>
        <begin position="338"/>
        <end position="448"/>
    </location>
</feature>
<dbReference type="Proteomes" id="UP001460270">
    <property type="component" value="Unassembled WGS sequence"/>
</dbReference>
<feature type="compositionally biased region" description="Pro residues" evidence="1">
    <location>
        <begin position="230"/>
        <end position="245"/>
    </location>
</feature>
<name>A0AAW0PI24_9GOBI</name>